<evidence type="ECO:0000313" key="2">
    <source>
        <dbReference type="Proteomes" id="UP000285820"/>
    </source>
</evidence>
<gene>
    <name evidence="1" type="ORF">DWY29_05490</name>
</gene>
<protein>
    <submittedName>
        <fullName evidence="1">Uncharacterized protein</fullName>
    </submittedName>
</protein>
<accession>A0A3R5ZD60</accession>
<organism evidence="1 2">
    <name type="scientific">Roseburia inulinivorans</name>
    <dbReference type="NCBI Taxonomy" id="360807"/>
    <lineage>
        <taxon>Bacteria</taxon>
        <taxon>Bacillati</taxon>
        <taxon>Bacillota</taxon>
        <taxon>Clostridia</taxon>
        <taxon>Lachnospirales</taxon>
        <taxon>Lachnospiraceae</taxon>
        <taxon>Roseburia</taxon>
    </lineage>
</organism>
<name>A0A3R5ZD60_9FIRM</name>
<dbReference type="Proteomes" id="UP000285820">
    <property type="component" value="Unassembled WGS sequence"/>
</dbReference>
<dbReference type="EMBL" id="QRUN01000005">
    <property type="protein sequence ID" value="RGR69608.1"/>
    <property type="molecule type" value="Genomic_DNA"/>
</dbReference>
<comment type="caution">
    <text evidence="1">The sequence shown here is derived from an EMBL/GenBank/DDBJ whole genome shotgun (WGS) entry which is preliminary data.</text>
</comment>
<dbReference type="AlphaFoldDB" id="A0A3R5ZD60"/>
<evidence type="ECO:0000313" key="1">
    <source>
        <dbReference type="EMBL" id="RGR69608.1"/>
    </source>
</evidence>
<reference evidence="1 2" key="1">
    <citation type="submission" date="2018-08" db="EMBL/GenBank/DDBJ databases">
        <title>A genome reference for cultivated species of the human gut microbiota.</title>
        <authorList>
            <person name="Zou Y."/>
            <person name="Xue W."/>
            <person name="Luo G."/>
        </authorList>
    </citation>
    <scope>NUCLEOTIDE SEQUENCE [LARGE SCALE GENOMIC DNA]</scope>
    <source>
        <strain evidence="1 2">AF24-4</strain>
    </source>
</reference>
<dbReference type="RefSeq" id="WP_118125622.1">
    <property type="nucleotide sequence ID" value="NZ_DBFJSD010000047.1"/>
</dbReference>
<sequence length="112" mass="13311">MDEKKFRLWMEKNKSYNTARTYTARCIRVENEMGINLDEQYEKDEGNSLMQKLKYSRKESREGISPQCGIVFDIDVDVYIGMHSLRASVKKYFEFLQQKKRDCLYAQKSSSN</sequence>
<proteinExistence type="predicted"/>